<evidence type="ECO:0008006" key="3">
    <source>
        <dbReference type="Google" id="ProtNLM"/>
    </source>
</evidence>
<sequence length="237" mass="26281">MRRVNSFQLTVFSVLIFFLLSAVNCTLYPAYAAESTPSADIKAKLEEFRKDIASKAAQLKQVINQKLRDKAYIGTVKSKSDNSLTLSAYSEPKVISINQDTIYESKIKSKKKFNSLQNISEEDYVAALGNIDETEVLTAKKIVLLSTASHKLKTYLWGQIISISDQLVTLKDKDFKNNAASLPDSSQVKLNDFVILTGTKDKNDIFDAGFVYVISQEGVIKPKKIATQSAAPKPTSR</sequence>
<name>A0A1F5MHW7_9BACT</name>
<protein>
    <recommendedName>
        <fullName evidence="3">DUF5666 domain-containing protein</fullName>
    </recommendedName>
</protein>
<evidence type="ECO:0000313" key="1">
    <source>
        <dbReference type="EMBL" id="OGE64953.1"/>
    </source>
</evidence>
<comment type="caution">
    <text evidence="1">The sequence shown here is derived from an EMBL/GenBank/DDBJ whole genome shotgun (WGS) entry which is preliminary data.</text>
</comment>
<reference evidence="1 2" key="1">
    <citation type="journal article" date="2016" name="Nat. Commun.">
        <title>Thousands of microbial genomes shed light on interconnected biogeochemical processes in an aquifer system.</title>
        <authorList>
            <person name="Anantharaman K."/>
            <person name="Brown C.T."/>
            <person name="Hug L.A."/>
            <person name="Sharon I."/>
            <person name="Castelle C.J."/>
            <person name="Probst A.J."/>
            <person name="Thomas B.C."/>
            <person name="Singh A."/>
            <person name="Wilkins M.J."/>
            <person name="Karaoz U."/>
            <person name="Brodie E.L."/>
            <person name="Williams K.H."/>
            <person name="Hubbard S.S."/>
            <person name="Banfield J.F."/>
        </authorList>
    </citation>
    <scope>NUCLEOTIDE SEQUENCE [LARGE SCALE GENOMIC DNA]</scope>
</reference>
<gene>
    <name evidence="1" type="ORF">A3I48_04275</name>
</gene>
<dbReference type="AlphaFoldDB" id="A0A1F5MHW7"/>
<accession>A0A1F5MHW7</accession>
<dbReference type="EMBL" id="MFDT01000015">
    <property type="protein sequence ID" value="OGE64953.1"/>
    <property type="molecule type" value="Genomic_DNA"/>
</dbReference>
<proteinExistence type="predicted"/>
<evidence type="ECO:0000313" key="2">
    <source>
        <dbReference type="Proteomes" id="UP000178859"/>
    </source>
</evidence>
<organism evidence="1 2">
    <name type="scientific">Candidatus Daviesbacteria bacterium RIFCSPLOWO2_02_FULL_36_7</name>
    <dbReference type="NCBI Taxonomy" id="1797792"/>
    <lineage>
        <taxon>Bacteria</taxon>
        <taxon>Candidatus Daviesiibacteriota</taxon>
    </lineage>
</organism>
<dbReference type="Proteomes" id="UP000178859">
    <property type="component" value="Unassembled WGS sequence"/>
</dbReference>